<dbReference type="STRING" id="50990.A0A4Y7QFJ8"/>
<dbReference type="PANTHER" id="PTHR42103">
    <property type="entry name" value="ALPHA/BETA-HYDROLASES SUPERFAMILY PROTEIN"/>
    <property type="match status" value="1"/>
</dbReference>
<dbReference type="GO" id="GO:0016787">
    <property type="term" value="F:hydrolase activity"/>
    <property type="evidence" value="ECO:0007669"/>
    <property type="project" value="UniProtKB-KW"/>
</dbReference>
<protein>
    <submittedName>
        <fullName evidence="2">Alpha/beta-hydrolase</fullName>
    </submittedName>
</protein>
<dbReference type="SUPFAM" id="SSF53474">
    <property type="entry name" value="alpha/beta-Hydrolases"/>
    <property type="match status" value="1"/>
</dbReference>
<dbReference type="EMBL" id="ML170163">
    <property type="protein sequence ID" value="TDL25640.1"/>
    <property type="molecule type" value="Genomic_DNA"/>
</dbReference>
<dbReference type="OrthoDB" id="10260961at2759"/>
<dbReference type="VEuPathDB" id="FungiDB:BD410DRAFT_813394"/>
<name>A0A4Y7QFJ8_9AGAM</name>
<proteinExistence type="predicted"/>
<sequence length="250" mass="27894">MTSIRPIHREIITLQSGHAVELRLVPSTIPSAGNNKIAVLLHPWSWLGGNMNDPILGSFTQVLLDRRYHIITYNSRGVGKSSGWPSFSSVQEGKDLEDVVQWCLSHVPDVNDVLLLGYSHGSLIASLQPVLPSPIKTSHILLSYPLDKRGMLTLFNSTLYSSRLSSLLQNWHPAANVLLIFGDQDQFTSIENYRQWVNGLRKESKQLQGEGDRHGSFEVIEIAGAGHFWGGISGRNMLDRVAEWLDRESS</sequence>
<evidence type="ECO:0000313" key="2">
    <source>
        <dbReference type="EMBL" id="TDL25640.1"/>
    </source>
</evidence>
<dbReference type="Proteomes" id="UP000294933">
    <property type="component" value="Unassembled WGS sequence"/>
</dbReference>
<dbReference type="Pfam" id="PF00561">
    <property type="entry name" value="Abhydrolase_1"/>
    <property type="match status" value="1"/>
</dbReference>
<reference evidence="2 3" key="1">
    <citation type="submission" date="2018-06" db="EMBL/GenBank/DDBJ databases">
        <title>A transcriptomic atlas of mushroom development highlights an independent origin of complex multicellularity.</title>
        <authorList>
            <consortium name="DOE Joint Genome Institute"/>
            <person name="Krizsan K."/>
            <person name="Almasi E."/>
            <person name="Merenyi Z."/>
            <person name="Sahu N."/>
            <person name="Viragh M."/>
            <person name="Koszo T."/>
            <person name="Mondo S."/>
            <person name="Kiss B."/>
            <person name="Balint B."/>
            <person name="Kues U."/>
            <person name="Barry K."/>
            <person name="Hegedus J.C."/>
            <person name="Henrissat B."/>
            <person name="Johnson J."/>
            <person name="Lipzen A."/>
            <person name="Ohm R."/>
            <person name="Nagy I."/>
            <person name="Pangilinan J."/>
            <person name="Yan J."/>
            <person name="Xiong Y."/>
            <person name="Grigoriev I.V."/>
            <person name="Hibbett D.S."/>
            <person name="Nagy L.G."/>
        </authorList>
    </citation>
    <scope>NUCLEOTIDE SEQUENCE [LARGE SCALE GENOMIC DNA]</scope>
    <source>
        <strain evidence="2 3">SZMC22713</strain>
    </source>
</reference>
<evidence type="ECO:0000259" key="1">
    <source>
        <dbReference type="Pfam" id="PF00561"/>
    </source>
</evidence>
<dbReference type="AlphaFoldDB" id="A0A4Y7QFJ8"/>
<dbReference type="Gene3D" id="3.40.50.1820">
    <property type="entry name" value="alpha/beta hydrolase"/>
    <property type="match status" value="1"/>
</dbReference>
<accession>A0A4Y7QFJ8</accession>
<gene>
    <name evidence="2" type="ORF">BD410DRAFT_813394</name>
</gene>
<evidence type="ECO:0000313" key="3">
    <source>
        <dbReference type="Proteomes" id="UP000294933"/>
    </source>
</evidence>
<feature type="domain" description="AB hydrolase-1" evidence="1">
    <location>
        <begin position="63"/>
        <end position="126"/>
    </location>
</feature>
<organism evidence="2 3">
    <name type="scientific">Rickenella mellea</name>
    <dbReference type="NCBI Taxonomy" id="50990"/>
    <lineage>
        <taxon>Eukaryota</taxon>
        <taxon>Fungi</taxon>
        <taxon>Dikarya</taxon>
        <taxon>Basidiomycota</taxon>
        <taxon>Agaricomycotina</taxon>
        <taxon>Agaricomycetes</taxon>
        <taxon>Hymenochaetales</taxon>
        <taxon>Rickenellaceae</taxon>
        <taxon>Rickenella</taxon>
    </lineage>
</organism>
<dbReference type="InterPro" id="IPR000073">
    <property type="entry name" value="AB_hydrolase_1"/>
</dbReference>
<dbReference type="PANTHER" id="PTHR42103:SF2">
    <property type="entry name" value="AB HYDROLASE-1 DOMAIN-CONTAINING PROTEIN"/>
    <property type="match status" value="1"/>
</dbReference>
<keyword evidence="2" id="KW-0378">Hydrolase</keyword>
<keyword evidence="3" id="KW-1185">Reference proteome</keyword>
<dbReference type="InterPro" id="IPR029058">
    <property type="entry name" value="AB_hydrolase_fold"/>
</dbReference>